<dbReference type="EMBL" id="JBBGZH010000001">
    <property type="protein sequence ID" value="MEJ5018671.1"/>
    <property type="molecule type" value="Genomic_DNA"/>
</dbReference>
<dbReference type="Pfam" id="PF01381">
    <property type="entry name" value="HTH_3"/>
    <property type="match status" value="1"/>
</dbReference>
<reference evidence="2 3" key="1">
    <citation type="submission" date="2023-12" db="EMBL/GenBank/DDBJ databases">
        <title>Gut-associated functions are favored during microbiome assembly across C. elegans life.</title>
        <authorList>
            <person name="Zimmermann J."/>
        </authorList>
    </citation>
    <scope>NUCLEOTIDE SEQUENCE [LARGE SCALE GENOMIC DNA]</scope>
    <source>
        <strain evidence="2 3">MYb71</strain>
    </source>
</reference>
<comment type="caution">
    <text evidence="2">The sequence shown here is derived from an EMBL/GenBank/DDBJ whole genome shotgun (WGS) entry which is preliminary data.</text>
</comment>
<dbReference type="Gene3D" id="1.10.260.40">
    <property type="entry name" value="lambda repressor-like DNA-binding domains"/>
    <property type="match status" value="1"/>
</dbReference>
<evidence type="ECO:0000259" key="1">
    <source>
        <dbReference type="PROSITE" id="PS50943"/>
    </source>
</evidence>
<dbReference type="CDD" id="cd00093">
    <property type="entry name" value="HTH_XRE"/>
    <property type="match status" value="1"/>
</dbReference>
<gene>
    <name evidence="2" type="ORF">WH297_02785</name>
</gene>
<accession>A0ABU8PB62</accession>
<keyword evidence="3" id="KW-1185">Reference proteome</keyword>
<sequence>MTPLQCRLARTALGWGVRELAHTAHISTQTVSRFENGEELRSSTLEKIRGIFETAGIEFIEANDGKGVGIRLKKP</sequence>
<dbReference type="SUPFAM" id="SSF47413">
    <property type="entry name" value="lambda repressor-like DNA-binding domains"/>
    <property type="match status" value="1"/>
</dbReference>
<dbReference type="Proteomes" id="UP001375812">
    <property type="component" value="Unassembled WGS sequence"/>
</dbReference>
<feature type="domain" description="HTH cro/C1-type" evidence="1">
    <location>
        <begin position="7"/>
        <end position="59"/>
    </location>
</feature>
<dbReference type="InterPro" id="IPR001387">
    <property type="entry name" value="Cro/C1-type_HTH"/>
</dbReference>
<organism evidence="2 3">
    <name type="scientific">Ochrobactrum vermis</name>
    <dbReference type="NCBI Taxonomy" id="1827297"/>
    <lineage>
        <taxon>Bacteria</taxon>
        <taxon>Pseudomonadati</taxon>
        <taxon>Pseudomonadota</taxon>
        <taxon>Alphaproteobacteria</taxon>
        <taxon>Hyphomicrobiales</taxon>
        <taxon>Brucellaceae</taxon>
        <taxon>Brucella/Ochrobactrum group</taxon>
        <taxon>Ochrobactrum</taxon>
    </lineage>
</organism>
<dbReference type="InterPro" id="IPR010982">
    <property type="entry name" value="Lambda_DNA-bd_dom_sf"/>
</dbReference>
<proteinExistence type="predicted"/>
<evidence type="ECO:0000313" key="3">
    <source>
        <dbReference type="Proteomes" id="UP001375812"/>
    </source>
</evidence>
<evidence type="ECO:0000313" key="2">
    <source>
        <dbReference type="EMBL" id="MEJ5018671.1"/>
    </source>
</evidence>
<protein>
    <submittedName>
        <fullName evidence="2">Helix-turn-helix transcriptional regulator</fullName>
    </submittedName>
</protein>
<name>A0ABU8PB62_9HYPH</name>
<dbReference type="RefSeq" id="WP_105541240.1">
    <property type="nucleotide sequence ID" value="NZ_JBBGZH010000001.1"/>
</dbReference>
<dbReference type="PROSITE" id="PS50943">
    <property type="entry name" value="HTH_CROC1"/>
    <property type="match status" value="1"/>
</dbReference>